<reference evidence="3 4" key="1">
    <citation type="journal article" date="2010" name="Nat. Biotechnol.">
        <title>Genome sequence of the model mushroom Schizophyllum commune.</title>
        <authorList>
            <person name="Ohm R.A."/>
            <person name="de Jong J.F."/>
            <person name="Lugones L.G."/>
            <person name="Aerts A."/>
            <person name="Kothe E."/>
            <person name="Stajich J.E."/>
            <person name="de Vries R.P."/>
            <person name="Record E."/>
            <person name="Levasseur A."/>
            <person name="Baker S.E."/>
            <person name="Bartholomew K.A."/>
            <person name="Coutinho P.M."/>
            <person name="Erdmann S."/>
            <person name="Fowler T.J."/>
            <person name="Gathman A.C."/>
            <person name="Lombard V."/>
            <person name="Henrissat B."/>
            <person name="Knabe N."/>
            <person name="Kuees U."/>
            <person name="Lilly W.W."/>
            <person name="Lindquist E."/>
            <person name="Lucas S."/>
            <person name="Magnuson J.K."/>
            <person name="Piumi F."/>
            <person name="Raudaskoski M."/>
            <person name="Salamov A."/>
            <person name="Schmutz J."/>
            <person name="Schwarze F.W.M.R."/>
            <person name="vanKuyk P.A."/>
            <person name="Horton J.S."/>
            <person name="Grigoriev I.V."/>
            <person name="Woesten H.A.B."/>
        </authorList>
    </citation>
    <scope>NUCLEOTIDE SEQUENCE [LARGE SCALE GENOMIC DNA]</scope>
    <source>
        <strain evidence="4">H4-8 / FGSC 9210</strain>
    </source>
</reference>
<dbReference type="OrthoDB" id="3178019at2759"/>
<dbReference type="eggNOG" id="ENOG502SWI7">
    <property type="taxonomic scope" value="Eukaryota"/>
</dbReference>
<dbReference type="OMA" id="PHLIRRY"/>
<feature type="transmembrane region" description="Helical" evidence="2">
    <location>
        <begin position="448"/>
        <end position="472"/>
    </location>
</feature>
<feature type="compositionally biased region" description="Low complexity" evidence="1">
    <location>
        <begin position="484"/>
        <end position="509"/>
    </location>
</feature>
<evidence type="ECO:0000313" key="4">
    <source>
        <dbReference type="Proteomes" id="UP000007431"/>
    </source>
</evidence>
<evidence type="ECO:0000313" key="3">
    <source>
        <dbReference type="EMBL" id="EFJ02252.1"/>
    </source>
</evidence>
<evidence type="ECO:0000256" key="1">
    <source>
        <dbReference type="SAM" id="MobiDB-lite"/>
    </source>
</evidence>
<feature type="compositionally biased region" description="Low complexity" evidence="1">
    <location>
        <begin position="401"/>
        <end position="412"/>
    </location>
</feature>
<keyword evidence="4" id="KW-1185">Reference proteome</keyword>
<dbReference type="Proteomes" id="UP000007431">
    <property type="component" value="Unassembled WGS sequence"/>
</dbReference>
<feature type="compositionally biased region" description="Low complexity" evidence="1">
    <location>
        <begin position="425"/>
        <end position="438"/>
    </location>
</feature>
<protein>
    <submittedName>
        <fullName evidence="3">Uncharacterized protein</fullName>
    </submittedName>
</protein>
<organism evidence="4">
    <name type="scientific">Schizophyllum commune (strain H4-8 / FGSC 9210)</name>
    <name type="common">Split gill fungus</name>
    <dbReference type="NCBI Taxonomy" id="578458"/>
    <lineage>
        <taxon>Eukaryota</taxon>
        <taxon>Fungi</taxon>
        <taxon>Dikarya</taxon>
        <taxon>Basidiomycota</taxon>
        <taxon>Agaricomycotina</taxon>
        <taxon>Agaricomycetes</taxon>
        <taxon>Agaricomycetidae</taxon>
        <taxon>Agaricales</taxon>
        <taxon>Schizophyllaceae</taxon>
        <taxon>Schizophyllum</taxon>
    </lineage>
</organism>
<keyword evidence="2" id="KW-1133">Transmembrane helix</keyword>
<sequence>MRIAFNPALGTTTRVAVPSLDGEAHMRLLAVLNEKEYAELKKAGAIVQAWSDMPGGGRCAGQWGELDFVEIDAAGAAGDDESALSLGPLDDEPSAIVDSTQHILALPLVVPLAGRAVEFAFTYRLLYPSGQVRWLGQFGNNGRLVVEREVPPVDLEGAWEGDVGSESVLDRTGGEDAGSVIARVRRQSEYEVCGIGGRPGVVGSPTVALLPKSSPASLTRPHPIVISTIPHDASLLYDETSGSIQLHGKAVVRLDAGIPASHTSEMSPEVPGFAVLWAKHSDLVQGVLVPLPGVLSQGLRTVKMALAPFGIKEGMRYVVHCPLSGQTRTALAESMEPTVKLTIPPSGGSFAIAPLRTLGPPVETAILVPHVALADSALPTPPPSPPQVITPLPSLAQVVAEAPAPKTAAETPGPSPVSPQRSQHSTASPKTKSSASSIAPPPPKRRSFLFRCLKFMFLLPFVFAVVFYRVVIKRRGRKAMLKTPSSPRSVVSAVPPEQQAPTQASAPPAVVRQESTRPPTVTAAPTHILHANVAPGKTAILLHPYDSTLDEHVTYEIDGKPIHDTITTLTDDGLLATFDSGKGGLLKITYA</sequence>
<feature type="region of interest" description="Disordered" evidence="1">
    <location>
        <begin position="401"/>
        <end position="442"/>
    </location>
</feature>
<dbReference type="EMBL" id="GL377302">
    <property type="protein sequence ID" value="EFJ02252.1"/>
    <property type="molecule type" value="Genomic_DNA"/>
</dbReference>
<dbReference type="AlphaFoldDB" id="D8PNN3"/>
<gene>
    <name evidence="3" type="ORF">SCHCODRAFT_255394</name>
</gene>
<dbReference type="RefSeq" id="XP_003037154.1">
    <property type="nucleotide sequence ID" value="XM_003037108.1"/>
</dbReference>
<feature type="region of interest" description="Disordered" evidence="1">
    <location>
        <begin position="478"/>
        <end position="511"/>
    </location>
</feature>
<keyword evidence="2" id="KW-0812">Transmembrane</keyword>
<dbReference type="VEuPathDB" id="FungiDB:SCHCODRAFT_02567053"/>
<dbReference type="GeneID" id="9584786"/>
<keyword evidence="2" id="KW-0472">Membrane</keyword>
<dbReference type="InParanoid" id="D8PNN3"/>
<proteinExistence type="predicted"/>
<name>D8PNN3_SCHCM</name>
<dbReference type="KEGG" id="scm:SCHCO_02567053"/>
<evidence type="ECO:0000256" key="2">
    <source>
        <dbReference type="SAM" id="Phobius"/>
    </source>
</evidence>
<dbReference type="HOGENOM" id="CLU_420427_0_0_1"/>
<accession>D8PNN3</accession>